<name>A0AAV6M5M3_9ROSI</name>
<comment type="caution">
    <text evidence="2">The sequence shown here is derived from an EMBL/GenBank/DDBJ whole genome shotgun (WGS) entry which is preliminary data.</text>
</comment>
<proteinExistence type="inferred from homology"/>
<dbReference type="AlphaFoldDB" id="A0AAV6M5M3"/>
<dbReference type="PANTHER" id="PTHR42820:SF16">
    <property type="entry name" value="SHORT-CHAIN DEHYDROGENASE REDUCTASE 3B"/>
    <property type="match status" value="1"/>
</dbReference>
<dbReference type="EMBL" id="JAGKQH010000017">
    <property type="protein sequence ID" value="KAG6575733.1"/>
    <property type="molecule type" value="Genomic_DNA"/>
</dbReference>
<dbReference type="NCBIfam" id="NF005559">
    <property type="entry name" value="PRK07231.1"/>
    <property type="match status" value="1"/>
</dbReference>
<evidence type="ECO:0000313" key="3">
    <source>
        <dbReference type="Proteomes" id="UP000685013"/>
    </source>
</evidence>
<evidence type="ECO:0000313" key="2">
    <source>
        <dbReference type="EMBL" id="KAG6575733.1"/>
    </source>
</evidence>
<dbReference type="Pfam" id="PF13561">
    <property type="entry name" value="adh_short_C2"/>
    <property type="match status" value="2"/>
</dbReference>
<keyword evidence="3" id="KW-1185">Reference proteome</keyword>
<comment type="similarity">
    <text evidence="1">Belongs to the short-chain dehydrogenases/reductases (SDR) family.</text>
</comment>
<evidence type="ECO:0000256" key="1">
    <source>
        <dbReference type="ARBA" id="ARBA00006484"/>
    </source>
</evidence>
<reference evidence="2 3" key="1">
    <citation type="journal article" date="2021" name="Hortic Res">
        <title>The domestication of Cucurbita argyrosperma as revealed by the genome of its wild relative.</title>
        <authorList>
            <person name="Barrera-Redondo J."/>
            <person name="Sanchez-de la Vega G."/>
            <person name="Aguirre-Liguori J.A."/>
            <person name="Castellanos-Morales G."/>
            <person name="Gutierrez-Guerrero Y.T."/>
            <person name="Aguirre-Dugua X."/>
            <person name="Aguirre-Planter E."/>
            <person name="Tenaillon M.I."/>
            <person name="Lira-Saade R."/>
            <person name="Eguiarte L.E."/>
        </authorList>
    </citation>
    <scope>NUCLEOTIDE SEQUENCE [LARGE SCALE GENOMIC DNA]</scope>
    <source>
        <strain evidence="2">JBR-2021</strain>
    </source>
</reference>
<gene>
    <name evidence="2" type="primary">SDR3b</name>
    <name evidence="2" type="ORF">SDJN03_26372</name>
</gene>
<dbReference type="PANTHER" id="PTHR42820">
    <property type="entry name" value="SHORT-CHAIN DEHYDROGENASE REDUCTASE"/>
    <property type="match status" value="1"/>
</dbReference>
<dbReference type="InterPro" id="IPR002347">
    <property type="entry name" value="SDR_fam"/>
</dbReference>
<organism evidence="2 3">
    <name type="scientific">Cucurbita argyrosperma subsp. sororia</name>
    <dbReference type="NCBI Taxonomy" id="37648"/>
    <lineage>
        <taxon>Eukaryota</taxon>
        <taxon>Viridiplantae</taxon>
        <taxon>Streptophyta</taxon>
        <taxon>Embryophyta</taxon>
        <taxon>Tracheophyta</taxon>
        <taxon>Spermatophyta</taxon>
        <taxon>Magnoliopsida</taxon>
        <taxon>eudicotyledons</taxon>
        <taxon>Gunneridae</taxon>
        <taxon>Pentapetalae</taxon>
        <taxon>rosids</taxon>
        <taxon>fabids</taxon>
        <taxon>Cucurbitales</taxon>
        <taxon>Cucurbitaceae</taxon>
        <taxon>Cucurbiteae</taxon>
        <taxon>Cucurbita</taxon>
    </lineage>
</organism>
<feature type="non-terminal residue" evidence="2">
    <location>
        <position position="1"/>
    </location>
</feature>
<protein>
    <submittedName>
        <fullName evidence="2">Short-chain dehydrogenase reductase 3b</fullName>
    </submittedName>
</protein>
<sequence>MSKPTRRLHGKVALITGAANGIGEETARLFAANGAYVVVADINDELGQKVATSIGVDQASFHHCDVRDENQVEETVSYTVEKYDRLDILVSNAGITGSLTSILEFDMSNFDSVISTNVRGVVATIKHAGQAMVKGNIRGSIICMASTASVLGGITSMAYTTSKHAVLGVVRSCCGELGAYGIRVNCVSPYAVATRLTCEFFNMEESEVEELVSASASLKGAVLKASHVAEAVVFLASDESAYISGVASGIGEETARLFAANGAYVVVTDIDDELSRKVSASIGIDQASFHHCDVRDEKQVEEMVSYTVEKHGRLDILFSNAGIMGSPASILSLDISDLDDIFATNVRGMVGMIKHGARAMVEKNIRGSIICRTSVSATIGGVGPMAYTSSKHAVLGVVRSSNLELGAYGIRVNLSREEHSKEHSLKTISTMSKPTRRLHGKVALITGAANGIGEETARLFAANGAYVVVADINEELGQKVATSIGVDQASFHHCDVRDENQVEETVSYTVEKYGRLDILVSNAGITGSLTSILEFDMSNFDNVISTNVRGVVATIKHAGQAMVKGNIRGSIICMASTASVLGGIASMAYTTSKHAVLGVVRSCCGELGAYGIRVNCVSPYGVATRLTCEFFNMEESEVEELVSASASLKGAVLKASHVAEAVVFLASDESGYISGQNLVVDGGFTAVKSIG</sequence>
<accession>A0AAV6M5M3</accession>
<dbReference type="FunFam" id="3.40.50.720:FF:000084">
    <property type="entry name" value="Short-chain dehydrogenase reductase"/>
    <property type="match status" value="3"/>
</dbReference>
<dbReference type="Proteomes" id="UP000685013">
    <property type="component" value="Chromosome 17"/>
</dbReference>